<accession>A0A0L0BLI2</accession>
<sequence>MSCYSSASPWYDLTWDLTRKPNNLVLASGTGWQVAAGLCPVLDPACSYEKSEDIIKPRLGYLSKVRYEITTKEADSLYDQSSALGEEMSGELQITGYPIFCHNSANKVDNAKTDIPKTCMLANSTSKATYALVACRFDGQATGLKLGSVTSCRRDMEAKPIWSCLYPEKYDLHSREYRLLLYHAFSGQ</sequence>
<dbReference type="EMBL" id="JRES01001695">
    <property type="protein sequence ID" value="KNC20901.1"/>
    <property type="molecule type" value="Genomic_DNA"/>
</dbReference>
<protein>
    <submittedName>
        <fullName evidence="1">Uncharacterized protein</fullName>
    </submittedName>
</protein>
<reference evidence="1 2" key="1">
    <citation type="journal article" date="2015" name="Nat. Commun.">
        <title>Lucilia cuprina genome unlocks parasitic fly biology to underpin future interventions.</title>
        <authorList>
            <person name="Anstead C.A."/>
            <person name="Korhonen P.K."/>
            <person name="Young N.D."/>
            <person name="Hall R.S."/>
            <person name="Jex A.R."/>
            <person name="Murali S.C."/>
            <person name="Hughes D.S."/>
            <person name="Lee S.F."/>
            <person name="Perry T."/>
            <person name="Stroehlein A.J."/>
            <person name="Ansell B.R."/>
            <person name="Breugelmans B."/>
            <person name="Hofmann A."/>
            <person name="Qu J."/>
            <person name="Dugan S."/>
            <person name="Lee S.L."/>
            <person name="Chao H."/>
            <person name="Dinh H."/>
            <person name="Han Y."/>
            <person name="Doddapaneni H.V."/>
            <person name="Worley K.C."/>
            <person name="Muzny D.M."/>
            <person name="Ioannidis P."/>
            <person name="Waterhouse R.M."/>
            <person name="Zdobnov E.M."/>
            <person name="James P.J."/>
            <person name="Bagnall N.H."/>
            <person name="Kotze A.C."/>
            <person name="Gibbs R.A."/>
            <person name="Richards S."/>
            <person name="Batterham P."/>
            <person name="Gasser R.B."/>
        </authorList>
    </citation>
    <scope>NUCLEOTIDE SEQUENCE [LARGE SCALE GENOMIC DNA]</scope>
    <source>
        <strain evidence="1 2">LS</strain>
        <tissue evidence="1">Full body</tissue>
    </source>
</reference>
<organism evidence="1 2">
    <name type="scientific">Lucilia cuprina</name>
    <name type="common">Green bottle fly</name>
    <name type="synonym">Australian sheep blowfly</name>
    <dbReference type="NCBI Taxonomy" id="7375"/>
    <lineage>
        <taxon>Eukaryota</taxon>
        <taxon>Metazoa</taxon>
        <taxon>Ecdysozoa</taxon>
        <taxon>Arthropoda</taxon>
        <taxon>Hexapoda</taxon>
        <taxon>Insecta</taxon>
        <taxon>Pterygota</taxon>
        <taxon>Neoptera</taxon>
        <taxon>Endopterygota</taxon>
        <taxon>Diptera</taxon>
        <taxon>Brachycera</taxon>
        <taxon>Muscomorpha</taxon>
        <taxon>Oestroidea</taxon>
        <taxon>Calliphoridae</taxon>
        <taxon>Luciliinae</taxon>
        <taxon>Lucilia</taxon>
    </lineage>
</organism>
<comment type="caution">
    <text evidence="1">The sequence shown here is derived from an EMBL/GenBank/DDBJ whole genome shotgun (WGS) entry which is preliminary data.</text>
</comment>
<evidence type="ECO:0000313" key="1">
    <source>
        <dbReference type="EMBL" id="KNC20901.1"/>
    </source>
</evidence>
<keyword evidence="2" id="KW-1185">Reference proteome</keyword>
<name>A0A0L0BLI2_LUCCU</name>
<evidence type="ECO:0000313" key="2">
    <source>
        <dbReference type="Proteomes" id="UP000037069"/>
    </source>
</evidence>
<proteinExistence type="predicted"/>
<gene>
    <name evidence="1" type="ORF">FF38_00285</name>
</gene>
<dbReference type="AlphaFoldDB" id="A0A0L0BLI2"/>
<dbReference type="Proteomes" id="UP000037069">
    <property type="component" value="Unassembled WGS sequence"/>
</dbReference>